<dbReference type="AlphaFoldDB" id="A0AAV4USW5"/>
<gene>
    <name evidence="1" type="ORF">CEXT_445861</name>
</gene>
<accession>A0AAV4USW5</accession>
<evidence type="ECO:0000313" key="2">
    <source>
        <dbReference type="Proteomes" id="UP001054945"/>
    </source>
</evidence>
<sequence length="88" mass="9965">MNAWVIVQPTSDFSLMPCSVQQQTSASTVIMQEKTLTRHREEQIKNNKKSSLTLLSEIEVLRNTFPTQWCLKKVGGRSEGRSRLKASA</sequence>
<reference evidence="1 2" key="1">
    <citation type="submission" date="2021-06" db="EMBL/GenBank/DDBJ databases">
        <title>Caerostris extrusa draft genome.</title>
        <authorList>
            <person name="Kono N."/>
            <person name="Arakawa K."/>
        </authorList>
    </citation>
    <scope>NUCLEOTIDE SEQUENCE [LARGE SCALE GENOMIC DNA]</scope>
</reference>
<evidence type="ECO:0000313" key="1">
    <source>
        <dbReference type="EMBL" id="GIY60826.1"/>
    </source>
</evidence>
<name>A0AAV4USW5_CAEEX</name>
<proteinExistence type="predicted"/>
<dbReference type="Proteomes" id="UP001054945">
    <property type="component" value="Unassembled WGS sequence"/>
</dbReference>
<dbReference type="EMBL" id="BPLR01013382">
    <property type="protein sequence ID" value="GIY60826.1"/>
    <property type="molecule type" value="Genomic_DNA"/>
</dbReference>
<organism evidence="1 2">
    <name type="scientific">Caerostris extrusa</name>
    <name type="common">Bark spider</name>
    <name type="synonym">Caerostris bankana</name>
    <dbReference type="NCBI Taxonomy" id="172846"/>
    <lineage>
        <taxon>Eukaryota</taxon>
        <taxon>Metazoa</taxon>
        <taxon>Ecdysozoa</taxon>
        <taxon>Arthropoda</taxon>
        <taxon>Chelicerata</taxon>
        <taxon>Arachnida</taxon>
        <taxon>Araneae</taxon>
        <taxon>Araneomorphae</taxon>
        <taxon>Entelegynae</taxon>
        <taxon>Araneoidea</taxon>
        <taxon>Araneidae</taxon>
        <taxon>Caerostris</taxon>
    </lineage>
</organism>
<protein>
    <submittedName>
        <fullName evidence="1">Uncharacterized protein</fullName>
    </submittedName>
</protein>
<keyword evidence="2" id="KW-1185">Reference proteome</keyword>
<comment type="caution">
    <text evidence="1">The sequence shown here is derived from an EMBL/GenBank/DDBJ whole genome shotgun (WGS) entry which is preliminary data.</text>
</comment>